<dbReference type="EMBL" id="JARKIF010000037">
    <property type="protein sequence ID" value="KAJ7609911.1"/>
    <property type="molecule type" value="Genomic_DNA"/>
</dbReference>
<name>A0AAD7B4X3_9AGAR</name>
<keyword evidence="3" id="KW-1185">Reference proteome</keyword>
<evidence type="ECO:0000313" key="2">
    <source>
        <dbReference type="EMBL" id="KAJ7609911.1"/>
    </source>
</evidence>
<evidence type="ECO:0000256" key="1">
    <source>
        <dbReference type="SAM" id="MobiDB-lite"/>
    </source>
</evidence>
<dbReference type="AlphaFoldDB" id="A0AAD7B4X3"/>
<sequence>MYSKVYAAKASHDTLNGAPNDETRSPGGRRGSKPAVSQRDAQLLLLPPIPSPTHPSSDANHRSAEARSIGREDIRATSGSTSQFRRARSTKVAAACEGGGIQRTRGERTILVRRVDSAANQGPRRAQYDPIRAVGCWSTEHRQDWQQPAYLAVQQIRILPPAAVEEMAPYAQVCEVPASCPRCNRLLGRSTYHISSRLLLGSARPGALGTNTLEWRGRIKIPKGENLPVCRVKHAQSSLPEPETTEKETWLAFTVVHNPNPVDIPPSYIGHHKLGRVFLGQPRECRL</sequence>
<proteinExistence type="predicted"/>
<reference evidence="2" key="1">
    <citation type="submission" date="2023-03" db="EMBL/GenBank/DDBJ databases">
        <title>Massive genome expansion in bonnet fungi (Mycena s.s.) driven by repeated elements and novel gene families across ecological guilds.</title>
        <authorList>
            <consortium name="Lawrence Berkeley National Laboratory"/>
            <person name="Harder C.B."/>
            <person name="Miyauchi S."/>
            <person name="Viragh M."/>
            <person name="Kuo A."/>
            <person name="Thoen E."/>
            <person name="Andreopoulos B."/>
            <person name="Lu D."/>
            <person name="Skrede I."/>
            <person name="Drula E."/>
            <person name="Henrissat B."/>
            <person name="Morin E."/>
            <person name="Kohler A."/>
            <person name="Barry K."/>
            <person name="LaButti K."/>
            <person name="Morin E."/>
            <person name="Salamov A."/>
            <person name="Lipzen A."/>
            <person name="Mereny Z."/>
            <person name="Hegedus B."/>
            <person name="Baldrian P."/>
            <person name="Stursova M."/>
            <person name="Weitz H."/>
            <person name="Taylor A."/>
            <person name="Grigoriev I.V."/>
            <person name="Nagy L.G."/>
            <person name="Martin F."/>
            <person name="Kauserud H."/>
        </authorList>
    </citation>
    <scope>NUCLEOTIDE SEQUENCE</scope>
    <source>
        <strain evidence="2">9284</strain>
    </source>
</reference>
<evidence type="ECO:0000313" key="3">
    <source>
        <dbReference type="Proteomes" id="UP001221142"/>
    </source>
</evidence>
<feature type="compositionally biased region" description="Basic and acidic residues" evidence="1">
    <location>
        <begin position="59"/>
        <end position="75"/>
    </location>
</feature>
<organism evidence="2 3">
    <name type="scientific">Roridomyces roridus</name>
    <dbReference type="NCBI Taxonomy" id="1738132"/>
    <lineage>
        <taxon>Eukaryota</taxon>
        <taxon>Fungi</taxon>
        <taxon>Dikarya</taxon>
        <taxon>Basidiomycota</taxon>
        <taxon>Agaricomycotina</taxon>
        <taxon>Agaricomycetes</taxon>
        <taxon>Agaricomycetidae</taxon>
        <taxon>Agaricales</taxon>
        <taxon>Marasmiineae</taxon>
        <taxon>Mycenaceae</taxon>
        <taxon>Roridomyces</taxon>
    </lineage>
</organism>
<gene>
    <name evidence="2" type="ORF">FB45DRAFT_876129</name>
</gene>
<dbReference type="Proteomes" id="UP001221142">
    <property type="component" value="Unassembled WGS sequence"/>
</dbReference>
<feature type="region of interest" description="Disordered" evidence="1">
    <location>
        <begin position="1"/>
        <end position="86"/>
    </location>
</feature>
<protein>
    <submittedName>
        <fullName evidence="2">Uncharacterized protein</fullName>
    </submittedName>
</protein>
<comment type="caution">
    <text evidence="2">The sequence shown here is derived from an EMBL/GenBank/DDBJ whole genome shotgun (WGS) entry which is preliminary data.</text>
</comment>
<accession>A0AAD7B4X3</accession>